<dbReference type="AlphaFoldDB" id="A0A0E0F5Z1"/>
<evidence type="ECO:0000313" key="3">
    <source>
        <dbReference type="Proteomes" id="UP000008021"/>
    </source>
</evidence>
<organism evidence="2">
    <name type="scientific">Oryza meridionalis</name>
    <dbReference type="NCBI Taxonomy" id="40149"/>
    <lineage>
        <taxon>Eukaryota</taxon>
        <taxon>Viridiplantae</taxon>
        <taxon>Streptophyta</taxon>
        <taxon>Embryophyta</taxon>
        <taxon>Tracheophyta</taxon>
        <taxon>Spermatophyta</taxon>
        <taxon>Magnoliopsida</taxon>
        <taxon>Liliopsida</taxon>
        <taxon>Poales</taxon>
        <taxon>Poaceae</taxon>
        <taxon>BOP clade</taxon>
        <taxon>Oryzoideae</taxon>
        <taxon>Oryzeae</taxon>
        <taxon>Oryzinae</taxon>
        <taxon>Oryza</taxon>
    </lineage>
</organism>
<dbReference type="EnsemblPlants" id="OMERI11G11860.1">
    <property type="protein sequence ID" value="OMERI11G11860.1"/>
    <property type="gene ID" value="OMERI11G11860"/>
</dbReference>
<protein>
    <submittedName>
        <fullName evidence="2">Uncharacterized protein</fullName>
    </submittedName>
</protein>
<dbReference type="HOGENOM" id="CLU_1006046_0_0_1"/>
<evidence type="ECO:0000313" key="2">
    <source>
        <dbReference type="EnsemblPlants" id="OMERI11G11860.1"/>
    </source>
</evidence>
<name>A0A0E0F5Z1_9ORYZ</name>
<feature type="region of interest" description="Disordered" evidence="1">
    <location>
        <begin position="250"/>
        <end position="277"/>
    </location>
</feature>
<dbReference type="Gramene" id="OMERI11G11860.1">
    <property type="protein sequence ID" value="OMERI11G11860.1"/>
    <property type="gene ID" value="OMERI11G11860"/>
</dbReference>
<proteinExistence type="predicted"/>
<dbReference type="Proteomes" id="UP000008021">
    <property type="component" value="Chromosome 11"/>
</dbReference>
<keyword evidence="3" id="KW-1185">Reference proteome</keyword>
<feature type="region of interest" description="Disordered" evidence="1">
    <location>
        <begin position="130"/>
        <end position="163"/>
    </location>
</feature>
<reference evidence="2" key="1">
    <citation type="submission" date="2015-04" db="UniProtKB">
        <authorList>
            <consortium name="EnsemblPlants"/>
        </authorList>
    </citation>
    <scope>IDENTIFICATION</scope>
</reference>
<sequence length="277" mass="29109">MEVGPGCTCIVIIVERLVSEPAGRAALCRRRAPRLRIGGLGCACVIVVKPLVSKLAGWAALRHRHRRAPRLKTGGPGCACVIIVEPLISEPAGRAALRRHHRRAPRLIAGEPGCAYVVIVEPLVSEPVGRAAPASSSSAPPARSPATAPMPIATLPSAASPSPTLAAATTDLLPPVPLARASPLAPRLPIPLRCHPHGLAGVYDGEAPWLLIPLMTVARPRGCHVPWWGRQGMDGTRLLLVEEQQEMERGPLASYSGKDQRVRGGGLTGVHGGEAKK</sequence>
<evidence type="ECO:0000256" key="1">
    <source>
        <dbReference type="SAM" id="MobiDB-lite"/>
    </source>
</evidence>
<reference evidence="2" key="2">
    <citation type="submission" date="2018-05" db="EMBL/GenBank/DDBJ databases">
        <title>OmerRS3 (Oryza meridionalis Reference Sequence Version 3).</title>
        <authorList>
            <person name="Zhang J."/>
            <person name="Kudrna D."/>
            <person name="Lee S."/>
            <person name="Talag J."/>
            <person name="Welchert J."/>
            <person name="Wing R.A."/>
        </authorList>
    </citation>
    <scope>NUCLEOTIDE SEQUENCE [LARGE SCALE GENOMIC DNA]</scope>
    <source>
        <strain evidence="2">cv. OR44</strain>
    </source>
</reference>
<accession>A0A0E0F5Z1</accession>
<feature type="compositionally biased region" description="Gly residues" evidence="1">
    <location>
        <begin position="263"/>
        <end position="277"/>
    </location>
</feature>